<dbReference type="SUPFAM" id="SSF52540">
    <property type="entry name" value="P-loop containing nucleoside triphosphate hydrolases"/>
    <property type="match status" value="1"/>
</dbReference>
<dbReference type="InterPro" id="IPR003439">
    <property type="entry name" value="ABC_transporter-like_ATP-bd"/>
</dbReference>
<dbReference type="PROSITE" id="PS00211">
    <property type="entry name" value="ABC_TRANSPORTER_1"/>
    <property type="match status" value="1"/>
</dbReference>
<dbReference type="SMART" id="SM00382">
    <property type="entry name" value="AAA"/>
    <property type="match status" value="1"/>
</dbReference>
<dbReference type="Gene3D" id="3.40.50.300">
    <property type="entry name" value="P-loop containing nucleotide triphosphate hydrolases"/>
    <property type="match status" value="1"/>
</dbReference>
<keyword evidence="3" id="KW-0547">Nucleotide-binding</keyword>
<dbReference type="InterPro" id="IPR003593">
    <property type="entry name" value="AAA+_ATPase"/>
</dbReference>
<dbReference type="Pfam" id="PF00005">
    <property type="entry name" value="ABC_tran"/>
    <property type="match status" value="1"/>
</dbReference>
<reference evidence="8 9" key="1">
    <citation type="submission" date="2023-10" db="EMBL/GenBank/DDBJ databases">
        <title>Whole Genome based description of the genera Actinobaculum and Actinotignum reveals a complex phylogenetic relationship within the species included in the genus Actinotignum.</title>
        <authorList>
            <person name="Jensen C.S."/>
            <person name="Dargis R."/>
            <person name="Kemp M."/>
            <person name="Christensen J.J."/>
        </authorList>
    </citation>
    <scope>NUCLEOTIDE SEQUENCE</scope>
    <source>
        <strain evidence="8">SLA_B511</strain>
        <strain evidence="7 9">SLA_B974</strain>
    </source>
</reference>
<dbReference type="InterPro" id="IPR027417">
    <property type="entry name" value="P-loop_NTPase"/>
</dbReference>
<dbReference type="AlphaFoldDB" id="A0AAW9HN89"/>
<comment type="similarity">
    <text evidence="1">Belongs to the ABC transporter superfamily.</text>
</comment>
<proteinExistence type="inferred from homology"/>
<feature type="domain" description="ABC transporter" evidence="6">
    <location>
        <begin position="2"/>
        <end position="227"/>
    </location>
</feature>
<evidence type="ECO:0000256" key="4">
    <source>
        <dbReference type="ARBA" id="ARBA00022840"/>
    </source>
</evidence>
<name>A0AAW9HN89_9ACTO</name>
<dbReference type="PROSITE" id="PS50893">
    <property type="entry name" value="ABC_TRANSPORTER_2"/>
    <property type="match status" value="1"/>
</dbReference>
<evidence type="ECO:0000256" key="1">
    <source>
        <dbReference type="ARBA" id="ARBA00005417"/>
    </source>
</evidence>
<gene>
    <name evidence="8" type="ORF">R6G80_00360</name>
    <name evidence="7" type="ORF">R6G86_04350</name>
</gene>
<dbReference type="PANTHER" id="PTHR43335">
    <property type="entry name" value="ABC TRANSPORTER, ATP-BINDING PROTEIN"/>
    <property type="match status" value="1"/>
</dbReference>
<evidence type="ECO:0000259" key="6">
    <source>
        <dbReference type="PROSITE" id="PS50893"/>
    </source>
</evidence>
<dbReference type="Proteomes" id="UP001275049">
    <property type="component" value="Unassembled WGS sequence"/>
</dbReference>
<dbReference type="InterPro" id="IPR017871">
    <property type="entry name" value="ABC_transporter-like_CS"/>
</dbReference>
<dbReference type="EMBL" id="JAWNGC010000001">
    <property type="protein sequence ID" value="MDY5154187.1"/>
    <property type="molecule type" value="Genomic_DNA"/>
</dbReference>
<evidence type="ECO:0000256" key="2">
    <source>
        <dbReference type="ARBA" id="ARBA00022448"/>
    </source>
</evidence>
<accession>A0AAW9HN89</accession>
<dbReference type="Proteomes" id="UP001281731">
    <property type="component" value="Unassembled WGS sequence"/>
</dbReference>
<dbReference type="PANTHER" id="PTHR43335:SF4">
    <property type="entry name" value="ABC TRANSPORTER, ATP-BINDING PROTEIN"/>
    <property type="match status" value="1"/>
</dbReference>
<comment type="caution">
    <text evidence="8">The sequence shown here is derived from an EMBL/GenBank/DDBJ whole genome shotgun (WGS) entry which is preliminary data.</text>
</comment>
<evidence type="ECO:0000256" key="3">
    <source>
        <dbReference type="ARBA" id="ARBA00022741"/>
    </source>
</evidence>
<dbReference type="EMBL" id="JAWNGA010000006">
    <property type="protein sequence ID" value="MDY5132976.1"/>
    <property type="molecule type" value="Genomic_DNA"/>
</dbReference>
<feature type="region of interest" description="Disordered" evidence="5">
    <location>
        <begin position="305"/>
        <end position="331"/>
    </location>
</feature>
<evidence type="ECO:0000313" key="10">
    <source>
        <dbReference type="Proteomes" id="UP001281731"/>
    </source>
</evidence>
<dbReference type="GO" id="GO:0016887">
    <property type="term" value="F:ATP hydrolysis activity"/>
    <property type="evidence" value="ECO:0007669"/>
    <property type="project" value="InterPro"/>
</dbReference>
<evidence type="ECO:0000313" key="8">
    <source>
        <dbReference type="EMBL" id="MDY5154187.1"/>
    </source>
</evidence>
<keyword evidence="4 8" id="KW-0067">ATP-binding</keyword>
<sequence length="331" mass="36061">MLAVHNLTKRYKKVTAVDDLSFAIEPGRVTGFLGPNGSGKSTTMRCILGLDNPTSGSTSIYGRLYKDLPSPLTTVGALLDQKAFHPKRTPLQHLQILATLYGFPKKRVDEVLEMTGITSVAKKRIGGFSLGMSQRLGIATALLGDPKVLLFDEPVNGLDPEGVRWVRELCQHLASDGRTVFISSHLMSEMAQTAQDIVIIGKGRLIAQGPISDFVNAEQNTLVQLMSPKVSETEELLTSSGFTYTAQRSDSDPYPTFIIRSNDAPALGQLMFNRNLPIYHLSTTHRSLEDIFMSFTSSAVDYRSGIKTTEPGHQPLAPSNTNPFPPQGGQA</sequence>
<evidence type="ECO:0000256" key="5">
    <source>
        <dbReference type="SAM" id="MobiDB-lite"/>
    </source>
</evidence>
<keyword evidence="2" id="KW-0813">Transport</keyword>
<organism evidence="8 10">
    <name type="scientific">Actinotignum urinale</name>
    <dbReference type="NCBI Taxonomy" id="190146"/>
    <lineage>
        <taxon>Bacteria</taxon>
        <taxon>Bacillati</taxon>
        <taxon>Actinomycetota</taxon>
        <taxon>Actinomycetes</taxon>
        <taxon>Actinomycetales</taxon>
        <taxon>Actinomycetaceae</taxon>
        <taxon>Actinotignum</taxon>
    </lineage>
</organism>
<dbReference type="GO" id="GO:0005524">
    <property type="term" value="F:ATP binding"/>
    <property type="evidence" value="ECO:0007669"/>
    <property type="project" value="UniProtKB-KW"/>
</dbReference>
<protein>
    <submittedName>
        <fullName evidence="8">ATP-binding cassette domain-containing protein</fullName>
    </submittedName>
</protein>
<dbReference type="RefSeq" id="WP_022866025.1">
    <property type="nucleotide sequence ID" value="NZ_CAMYCL010000001.1"/>
</dbReference>
<evidence type="ECO:0000313" key="9">
    <source>
        <dbReference type="Proteomes" id="UP001275049"/>
    </source>
</evidence>
<keyword evidence="9" id="KW-1185">Reference proteome</keyword>
<evidence type="ECO:0000313" key="7">
    <source>
        <dbReference type="EMBL" id="MDY5132976.1"/>
    </source>
</evidence>